<name>A0ACC3BT73_PYRYE</name>
<evidence type="ECO:0000313" key="1">
    <source>
        <dbReference type="EMBL" id="KAK1861067.1"/>
    </source>
</evidence>
<organism evidence="1 2">
    <name type="scientific">Pyropia yezoensis</name>
    <name type="common">Susabi-nori</name>
    <name type="synonym">Porphyra yezoensis</name>
    <dbReference type="NCBI Taxonomy" id="2788"/>
    <lineage>
        <taxon>Eukaryota</taxon>
        <taxon>Rhodophyta</taxon>
        <taxon>Bangiophyceae</taxon>
        <taxon>Bangiales</taxon>
        <taxon>Bangiaceae</taxon>
        <taxon>Pyropia</taxon>
    </lineage>
</organism>
<proteinExistence type="predicted"/>
<accession>A0ACC3BT73</accession>
<dbReference type="EMBL" id="CM020618">
    <property type="protein sequence ID" value="KAK1861067.1"/>
    <property type="molecule type" value="Genomic_DNA"/>
</dbReference>
<evidence type="ECO:0000313" key="2">
    <source>
        <dbReference type="Proteomes" id="UP000798662"/>
    </source>
</evidence>
<protein>
    <submittedName>
        <fullName evidence="1">Uncharacterized protein</fullName>
    </submittedName>
</protein>
<sequence length="1688" mass="178207">MGRPHVPPSWTSPTAITAAGGGDADGWAPPPPRRARPASRVAAAPPTRTGRSSTPTGGSCSPGGGDGGGGDDGGGGGGSSRSRSGRGRGVSSPPPLPSAVGRRPSSGASPAAGVAVARAGRGLLALSLSHPTSPLGVVATSPSKLPSLRASARRLGRRLSRRLASATGVGSAGGWAASASAAAAAAGAGWRKGGWGGWAACAAVAVGVTAAVAAVGVAAWAGVAAVEAAADAAARARGGGRDAAGALPLAYPYDLMAVAGRGVRAADDTVGWAATSAALPPLAPPPGAAGGGGAPAVDSVPLEAHHHHRHGPPLWLLRLGRPSDWLSRAAFPSPLHPPAAPAAAAAAAVTAAVATAGRPPRPQQLPGYTSTRAATFRAPYPATTIGAAFDAVYLLTHGACPRARAAWTAAAAAAGLPRPHPIPVAAAKDVSLARPPLRLGVPAGGSKAHRAGLRRQLALAAAHAAAWAHAAAHVPGGRVLVAEDSLWLRPRAIRGLAGVLNDVDEAAVAGGGPGQTNPTGADGCDSSPTSRAHIHQMPVLPGPWRMRGAADKHTCKLPAFTAAAGGCIPTALTGGLSPFPSRVCWRPNNLKDRPFPAGRCRSFLPNPVTFLARAARQEDGYTRSGPLLGVGIPPAMEVSSEPLSADVMIIKKEAELQCIWEDLALEASGRATLGEQLEKPDWSAAEEAQLKSLWMSSWAQETSLQENKTYVMDVLRGLRRVVDVDEYAANLPLAAAMMKRRTLSNVINKKEKQLEVVRGNLKATSKELADARQKLQQLPPRADRAHRQHIVDATFGVQESFREDKTYILAELRGLHMKFSELEAAIKRAMQLRGPSPLHAAPFDEVIRRLRRFVEPNPRKSGLLKEPMGPNLAAAAIKRLYELREDARTTGFVTGSPGRGKTLFLLLLLLSVDPENVHPVELLSKDMQAWWTTLPIFVITFNGVCSVSIEDHVLAWLNPSLPLLLRIIYSESWDPTVVGASFSSFRSDALERLKTKKMTVADVEAIANDLAEGRLAVSTTEHHRGILLVDELPRLSLSALSPSELNQLERDIEQLSNPKVNAGAPDEEPEVTAAADEAAPATAATAATTAAKTKSTTAQRLSSTAIEEETAGSVNSALTAEAATQQSGAPTERLKAIDSSQPEDGVMKTAEAVRKKAADWCETRGVRPVMTAFNERFIDRQAGKLTGSLSNVWELVRIPLLPRKELIAAHKRRLVEQGFALRRTTATGQRRLQSSDVTAKHFELLTLGHPRACVVLDVAIEGSRDGDSFLGILLFALDPSRLSVAKVSIEILAQYPLLMAAGLLNIDLPSTGFFTETLSFDSAFGEGALLARERLGERGRSPAPMETRTKKTTIIVTFFLAAIALEEELAIRRSSSAVAAVPIVPATPSSTADTTTEADEGGDTMTTNAFEDIVVATVHNLSDYDGGVYSACREVRRALLNGDVPVAWENFFIWSEVLASRNRALLMKHEALLRSTRRLPYRRFSVRMLYPAPDRLTGKAHWLEAARMDAAIPRLGVVHFSTIPELLQLPDDVKLGHVWRPWSATFTGIDGIMFMRCTAGARGGPRKNELAAIVLECKSAALVASADIQPSCSALREQFGDELWQHWQRRTALVFVSREKAPTKLDMRTSSFAIDSAIVVDIDSLEKAYGTAIATFAFCADSLFGSQVVRTSSTKKSRGGEGGATPRM</sequence>
<reference evidence="1" key="1">
    <citation type="submission" date="2019-11" db="EMBL/GenBank/DDBJ databases">
        <title>Nori genome reveals adaptations in red seaweeds to the harsh intertidal environment.</title>
        <authorList>
            <person name="Wang D."/>
            <person name="Mao Y."/>
        </authorList>
    </citation>
    <scope>NUCLEOTIDE SEQUENCE</scope>
    <source>
        <tissue evidence="1">Gametophyte</tissue>
    </source>
</reference>
<gene>
    <name evidence="1" type="ORF">I4F81_003651</name>
</gene>
<keyword evidence="2" id="KW-1185">Reference proteome</keyword>
<dbReference type="Proteomes" id="UP000798662">
    <property type="component" value="Chromosome 1"/>
</dbReference>
<comment type="caution">
    <text evidence="1">The sequence shown here is derived from an EMBL/GenBank/DDBJ whole genome shotgun (WGS) entry which is preliminary data.</text>
</comment>